<feature type="chain" id="PRO_5035929579" evidence="5">
    <location>
        <begin position="18"/>
        <end position="165"/>
    </location>
</feature>
<dbReference type="PROSITE" id="PS51257">
    <property type="entry name" value="PROKAR_LIPOPROTEIN"/>
    <property type="match status" value="1"/>
</dbReference>
<evidence type="ECO:0000256" key="1">
    <source>
        <dbReference type="ARBA" id="ARBA00022460"/>
    </source>
</evidence>
<evidence type="ECO:0000256" key="4">
    <source>
        <dbReference type="SAM" id="MobiDB-lite"/>
    </source>
</evidence>
<keyword evidence="7" id="KW-1185">Reference proteome</keyword>
<feature type="signal peptide" evidence="5">
    <location>
        <begin position="1"/>
        <end position="17"/>
    </location>
</feature>
<dbReference type="PROSITE" id="PS51155">
    <property type="entry name" value="CHIT_BIND_RR_2"/>
    <property type="match status" value="1"/>
</dbReference>
<dbReference type="PANTHER" id="PTHR12236">
    <property type="entry name" value="STRUCTURAL CONTITUENT OF CUTICLE"/>
    <property type="match status" value="1"/>
</dbReference>
<dbReference type="GO" id="GO:0005615">
    <property type="term" value="C:extracellular space"/>
    <property type="evidence" value="ECO:0007669"/>
    <property type="project" value="TreeGrafter"/>
</dbReference>
<evidence type="ECO:0000256" key="3">
    <source>
        <dbReference type="PROSITE-ProRule" id="PRU00497"/>
    </source>
</evidence>
<dbReference type="InterPro" id="IPR051217">
    <property type="entry name" value="Insect_Cuticle_Struc_Prot"/>
</dbReference>
<dbReference type="GO" id="GO:0031012">
    <property type="term" value="C:extracellular matrix"/>
    <property type="evidence" value="ECO:0007669"/>
    <property type="project" value="TreeGrafter"/>
</dbReference>
<gene>
    <name evidence="6" type="ORF">PAPOLLO_LOCUS14579</name>
</gene>
<name>A0A8S3X6T9_PARAO</name>
<comment type="caution">
    <text evidence="6">The sequence shown here is derived from an EMBL/GenBank/DDBJ whole genome shotgun (WGS) entry which is preliminary data.</text>
</comment>
<proteinExistence type="predicted"/>
<evidence type="ECO:0000256" key="5">
    <source>
        <dbReference type="SAM" id="SignalP"/>
    </source>
</evidence>
<sequence>MVQKLVILSGLILSAACMVLHQAPLPEYFPIRYEEQPTNYDFAYEVNDPHTGDFKRQQESRRGGIVLGQYSLLQPDGVTRIVNYRADDHNGFKAVVNNERSPKNAPSNRQGENDSEASERQANDRPQVEESRQTPNDQQATPTPLTISHTSLIHRAYLNAKNPWI</sequence>
<dbReference type="Pfam" id="PF00379">
    <property type="entry name" value="Chitin_bind_4"/>
    <property type="match status" value="1"/>
</dbReference>
<organism evidence="6 7">
    <name type="scientific">Parnassius apollo</name>
    <name type="common">Apollo butterfly</name>
    <name type="synonym">Papilio apollo</name>
    <dbReference type="NCBI Taxonomy" id="110799"/>
    <lineage>
        <taxon>Eukaryota</taxon>
        <taxon>Metazoa</taxon>
        <taxon>Ecdysozoa</taxon>
        <taxon>Arthropoda</taxon>
        <taxon>Hexapoda</taxon>
        <taxon>Insecta</taxon>
        <taxon>Pterygota</taxon>
        <taxon>Neoptera</taxon>
        <taxon>Endopterygota</taxon>
        <taxon>Lepidoptera</taxon>
        <taxon>Glossata</taxon>
        <taxon>Ditrysia</taxon>
        <taxon>Papilionoidea</taxon>
        <taxon>Papilionidae</taxon>
        <taxon>Parnassiinae</taxon>
        <taxon>Parnassini</taxon>
        <taxon>Parnassius</taxon>
        <taxon>Parnassius</taxon>
    </lineage>
</organism>
<dbReference type="InterPro" id="IPR000618">
    <property type="entry name" value="Insect_cuticle"/>
</dbReference>
<keyword evidence="1 3" id="KW-0193">Cuticle</keyword>
<feature type="compositionally biased region" description="Polar residues" evidence="4">
    <location>
        <begin position="133"/>
        <end position="148"/>
    </location>
</feature>
<protein>
    <submittedName>
        <fullName evidence="6">(apollo) hypothetical protein</fullName>
    </submittedName>
</protein>
<dbReference type="InterPro" id="IPR031311">
    <property type="entry name" value="CHIT_BIND_RR_consensus"/>
</dbReference>
<dbReference type="Proteomes" id="UP000691718">
    <property type="component" value="Unassembled WGS sequence"/>
</dbReference>
<dbReference type="PANTHER" id="PTHR12236:SF46">
    <property type="entry name" value="CUTICULAR PROTEIN 30B-RELATED"/>
    <property type="match status" value="1"/>
</dbReference>
<accession>A0A8S3X6T9</accession>
<dbReference type="EMBL" id="CAJQZP010000978">
    <property type="protein sequence ID" value="CAG5005487.1"/>
    <property type="molecule type" value="Genomic_DNA"/>
</dbReference>
<dbReference type="AlphaFoldDB" id="A0A8S3X6T9"/>
<evidence type="ECO:0000256" key="2">
    <source>
        <dbReference type="ARBA" id="ARBA00022729"/>
    </source>
</evidence>
<feature type="region of interest" description="Disordered" evidence="4">
    <location>
        <begin position="92"/>
        <end position="148"/>
    </location>
</feature>
<dbReference type="GO" id="GO:0042302">
    <property type="term" value="F:structural constituent of cuticle"/>
    <property type="evidence" value="ECO:0007669"/>
    <property type="project" value="UniProtKB-UniRule"/>
</dbReference>
<reference evidence="6" key="1">
    <citation type="submission" date="2021-04" db="EMBL/GenBank/DDBJ databases">
        <authorList>
            <person name="Tunstrom K."/>
        </authorList>
    </citation>
    <scope>NUCLEOTIDE SEQUENCE</scope>
</reference>
<dbReference type="PROSITE" id="PS00233">
    <property type="entry name" value="CHIT_BIND_RR_1"/>
    <property type="match status" value="1"/>
</dbReference>
<feature type="compositionally biased region" description="Basic and acidic residues" evidence="4">
    <location>
        <begin position="117"/>
        <end position="132"/>
    </location>
</feature>
<keyword evidence="2 5" id="KW-0732">Signal</keyword>
<evidence type="ECO:0000313" key="7">
    <source>
        <dbReference type="Proteomes" id="UP000691718"/>
    </source>
</evidence>
<evidence type="ECO:0000313" key="6">
    <source>
        <dbReference type="EMBL" id="CAG5005487.1"/>
    </source>
</evidence>
<dbReference type="OrthoDB" id="7423444at2759"/>